<keyword evidence="1" id="KW-1003">Cell membrane</keyword>
<dbReference type="STRING" id="59922.P9303_28271"/>
<dbReference type="CAZy" id="GT2">
    <property type="family name" value="Glycosyltransferase Family 2"/>
</dbReference>
<keyword evidence="6 8" id="KW-1133">Transmembrane helix</keyword>
<dbReference type="InterPro" id="IPR029044">
    <property type="entry name" value="Nucleotide-diphossugar_trans"/>
</dbReference>
<dbReference type="CDD" id="cd04187">
    <property type="entry name" value="DPM1_like_bac"/>
    <property type="match status" value="1"/>
</dbReference>
<dbReference type="PANTHER" id="PTHR48090">
    <property type="entry name" value="UNDECAPRENYL-PHOSPHATE 4-DEOXY-4-FORMAMIDO-L-ARABINOSE TRANSFERASE-RELATED"/>
    <property type="match status" value="1"/>
</dbReference>
<dbReference type="SUPFAM" id="SSF53448">
    <property type="entry name" value="Nucleotide-diphospho-sugar transferases"/>
    <property type="match status" value="1"/>
</dbReference>
<gene>
    <name evidence="10" type="ordered locus">P9303_28271</name>
</gene>
<feature type="transmembrane region" description="Helical" evidence="8">
    <location>
        <begin position="237"/>
        <end position="260"/>
    </location>
</feature>
<dbReference type="PANTHER" id="PTHR48090:SF3">
    <property type="entry name" value="UNDECAPRENYL-PHOSPHATE 4-DEOXY-4-FORMAMIDO-L-ARABINOSE TRANSFERASE"/>
    <property type="match status" value="1"/>
</dbReference>
<feature type="domain" description="Glycosyltransferase 2-like" evidence="9">
    <location>
        <begin position="4"/>
        <end position="170"/>
    </location>
</feature>
<evidence type="ECO:0000256" key="6">
    <source>
        <dbReference type="ARBA" id="ARBA00022989"/>
    </source>
</evidence>
<dbReference type="InterPro" id="IPR050256">
    <property type="entry name" value="Glycosyltransferase_2"/>
</dbReference>
<reference evidence="10 11" key="1">
    <citation type="journal article" date="2007" name="PLoS Genet.">
        <title>Patterns and implications of gene gain and loss in the evolution of Prochlorococcus.</title>
        <authorList>
            <person name="Kettler G.C."/>
            <person name="Martiny A.C."/>
            <person name="Huang K."/>
            <person name="Zucker J."/>
            <person name="Coleman M.L."/>
            <person name="Rodrigue S."/>
            <person name="Chen F."/>
            <person name="Lapidus A."/>
            <person name="Ferriera S."/>
            <person name="Johnson J."/>
            <person name="Steglich C."/>
            <person name="Church G.M."/>
            <person name="Richardson P."/>
            <person name="Chisholm S.W."/>
        </authorList>
    </citation>
    <scope>NUCLEOTIDE SEQUENCE [LARGE SCALE GENOMIC DNA]</scope>
    <source>
        <strain evidence="10 11">MIT 9303</strain>
    </source>
</reference>
<evidence type="ECO:0000256" key="3">
    <source>
        <dbReference type="ARBA" id="ARBA00022679"/>
    </source>
</evidence>
<protein>
    <recommendedName>
        <fullName evidence="9">Glycosyltransferase 2-like domain-containing protein</fullName>
    </recommendedName>
</protein>
<dbReference type="InterPro" id="IPR001173">
    <property type="entry name" value="Glyco_trans_2-like"/>
</dbReference>
<keyword evidence="4 8" id="KW-0812">Transmembrane</keyword>
<evidence type="ECO:0000313" key="10">
    <source>
        <dbReference type="EMBL" id="ABM79557.1"/>
    </source>
</evidence>
<organism evidence="10 11">
    <name type="scientific">Prochlorococcus marinus (strain MIT 9303)</name>
    <dbReference type="NCBI Taxonomy" id="59922"/>
    <lineage>
        <taxon>Bacteria</taxon>
        <taxon>Bacillati</taxon>
        <taxon>Cyanobacteriota</taxon>
        <taxon>Cyanophyceae</taxon>
        <taxon>Synechococcales</taxon>
        <taxon>Prochlorococcaceae</taxon>
        <taxon>Prochlorococcus</taxon>
    </lineage>
</organism>
<keyword evidence="5" id="KW-0448">Lipopolysaccharide biosynthesis</keyword>
<keyword evidence="3" id="KW-0808">Transferase</keyword>
<evidence type="ECO:0000313" key="11">
    <source>
        <dbReference type="Proteomes" id="UP000002274"/>
    </source>
</evidence>
<proteinExistence type="predicted"/>
<evidence type="ECO:0000259" key="9">
    <source>
        <dbReference type="Pfam" id="PF00535"/>
    </source>
</evidence>
<dbReference type="KEGG" id="pmf:P9303_28271"/>
<dbReference type="EMBL" id="CP000554">
    <property type="protein sequence ID" value="ABM79557.1"/>
    <property type="molecule type" value="Genomic_DNA"/>
</dbReference>
<keyword evidence="2" id="KW-0328">Glycosyltransferase</keyword>
<evidence type="ECO:0000256" key="8">
    <source>
        <dbReference type="SAM" id="Phobius"/>
    </source>
</evidence>
<evidence type="ECO:0000256" key="2">
    <source>
        <dbReference type="ARBA" id="ARBA00022676"/>
    </source>
</evidence>
<keyword evidence="7 8" id="KW-0472">Membrane</keyword>
<evidence type="ECO:0000256" key="7">
    <source>
        <dbReference type="ARBA" id="ARBA00023136"/>
    </source>
</evidence>
<dbReference type="Pfam" id="PF00535">
    <property type="entry name" value="Glycos_transf_2"/>
    <property type="match status" value="1"/>
</dbReference>
<dbReference type="BioCyc" id="PMAR59922:G1G80-2482-MONOMER"/>
<dbReference type="Proteomes" id="UP000002274">
    <property type="component" value="Chromosome"/>
</dbReference>
<dbReference type="HOGENOM" id="CLU_033536_0_1_3"/>
<evidence type="ECO:0000256" key="4">
    <source>
        <dbReference type="ARBA" id="ARBA00022692"/>
    </source>
</evidence>
<dbReference type="Gene3D" id="3.90.550.10">
    <property type="entry name" value="Spore Coat Polysaccharide Biosynthesis Protein SpsA, Chain A"/>
    <property type="match status" value="1"/>
</dbReference>
<evidence type="ECO:0000256" key="5">
    <source>
        <dbReference type="ARBA" id="ARBA00022985"/>
    </source>
</evidence>
<evidence type="ECO:0000256" key="1">
    <source>
        <dbReference type="ARBA" id="ARBA00022475"/>
    </source>
</evidence>
<sequence length="313" mass="35652">MKISIVVPTFCEESNLRAHYLACMHELEELNKRYSQYNEYEYLVIDNCSNDSTVDVALILRDSDPNIRIFVNDQNYGPIWSPFCGLLNAKGDAVLLIAADLQEPADLLIPFIHALELGYEAAIGCKKNTQENKLMWYLRGAYYWVLKKIGLVKLPMRYSGFGLYSRKLLEVFRTVHITEPSLRVLLPTCTSKIKAIPYEHQTRLHGTTSYSLYDYIREALKTIVRNSNRFPTYAGKLSLFLALFSFISVPLAIAIKILAWSSMAPGIATLIVLMLLNSSVILGFLALIMDRQNQMLSRLEPASIHVHQSMIYE</sequence>
<accession>A2CDJ7</accession>
<name>A2CDJ7_PROM3</name>
<dbReference type="GO" id="GO:0005886">
    <property type="term" value="C:plasma membrane"/>
    <property type="evidence" value="ECO:0007669"/>
    <property type="project" value="TreeGrafter"/>
</dbReference>
<dbReference type="AlphaFoldDB" id="A2CDJ7"/>
<dbReference type="GO" id="GO:0016757">
    <property type="term" value="F:glycosyltransferase activity"/>
    <property type="evidence" value="ECO:0007669"/>
    <property type="project" value="UniProtKB-KW"/>
</dbReference>
<feature type="transmembrane region" description="Helical" evidence="8">
    <location>
        <begin position="266"/>
        <end position="288"/>
    </location>
</feature>
<dbReference type="GO" id="GO:0009103">
    <property type="term" value="P:lipopolysaccharide biosynthetic process"/>
    <property type="evidence" value="ECO:0007669"/>
    <property type="project" value="UniProtKB-KW"/>
</dbReference>
<dbReference type="RefSeq" id="WP_011827399.1">
    <property type="nucleotide sequence ID" value="NC_008820.1"/>
</dbReference>